<protein>
    <recommendedName>
        <fullName evidence="3">HEAT repeat domain-containing protein</fullName>
    </recommendedName>
</protein>
<sequence>MGQRMEIKEINEPTRNWTVDEFADFLHYRLQHGDRESIRSWWRSTSLLCKLEATGLAGLDGDEVALTPAGIELRDALYLLEDSPDIADANLNLRRHRLLDWHDHALDPEALLRLASGRSGKVRVEAARALMDEENSGDRSLADKLATNPDPKVRAIVAPYADPHLFLDETAPDVIRAVVRGGRADDVCRERWTSPDEPFGIRLAAGALVTDGEEVDRMLATMSGYERIRFLCKYPRLAVGKRAVDACRVGGDEPLLEYSMTRVPDGYLREALESKTDHWGLKSRVEDYRQALREAMRLERLFAGPDSQVLAEIRGQVEAEIAEEEER</sequence>
<evidence type="ECO:0000313" key="1">
    <source>
        <dbReference type="EMBL" id="OFA33589.1"/>
    </source>
</evidence>
<organism evidence="1 2">
    <name type="scientific">Bifidobacterium adolescentis</name>
    <dbReference type="NCBI Taxonomy" id="1680"/>
    <lineage>
        <taxon>Bacteria</taxon>
        <taxon>Bacillati</taxon>
        <taxon>Actinomycetota</taxon>
        <taxon>Actinomycetes</taxon>
        <taxon>Bifidobacteriales</taxon>
        <taxon>Bifidobacteriaceae</taxon>
        <taxon>Bifidobacterium</taxon>
    </lineage>
</organism>
<gene>
    <name evidence="1" type="ORF">BBK15_10205</name>
</gene>
<reference evidence="1 2" key="1">
    <citation type="submission" date="2016-07" db="EMBL/GenBank/DDBJ databases">
        <title>Draft Genome Sequence of Bifidobacterium adolescentis strain Km 4.</title>
        <authorList>
            <person name="Danilenko V.N."/>
        </authorList>
    </citation>
    <scope>NUCLEOTIDE SEQUENCE [LARGE SCALE GENOMIC DNA]</scope>
    <source>
        <strain evidence="1 2">Km 4</strain>
    </source>
</reference>
<evidence type="ECO:0000313" key="2">
    <source>
        <dbReference type="Proteomes" id="UP000175684"/>
    </source>
</evidence>
<comment type="caution">
    <text evidence="1">The sequence shown here is derived from an EMBL/GenBank/DDBJ whole genome shotgun (WGS) entry which is preliminary data.</text>
</comment>
<dbReference type="Proteomes" id="UP000175684">
    <property type="component" value="Unassembled WGS sequence"/>
</dbReference>
<accession>A0A1E7XXQ9</accession>
<proteinExistence type="predicted"/>
<name>A0A1E7XXQ9_BIFAD</name>
<dbReference type="EMBL" id="MAXD01000019">
    <property type="protein sequence ID" value="OFA33589.1"/>
    <property type="molecule type" value="Genomic_DNA"/>
</dbReference>
<evidence type="ECO:0008006" key="3">
    <source>
        <dbReference type="Google" id="ProtNLM"/>
    </source>
</evidence>
<dbReference type="AlphaFoldDB" id="A0A1E7XXQ9"/>